<organism evidence="8 9">
    <name type="scientific">Streptomyces hebeiensis</name>
    <dbReference type="NCBI Taxonomy" id="229486"/>
    <lineage>
        <taxon>Bacteria</taxon>
        <taxon>Bacillati</taxon>
        <taxon>Actinomycetota</taxon>
        <taxon>Actinomycetes</taxon>
        <taxon>Kitasatosporales</taxon>
        <taxon>Streptomycetaceae</taxon>
        <taxon>Streptomyces</taxon>
    </lineage>
</organism>
<evidence type="ECO:0000313" key="8">
    <source>
        <dbReference type="EMBL" id="GAA1163174.1"/>
    </source>
</evidence>
<evidence type="ECO:0000256" key="1">
    <source>
        <dbReference type="ARBA" id="ARBA00001933"/>
    </source>
</evidence>
<reference evidence="8 9" key="1">
    <citation type="journal article" date="2019" name="Int. J. Syst. Evol. Microbiol.">
        <title>The Global Catalogue of Microorganisms (GCM) 10K type strain sequencing project: providing services to taxonomists for standard genome sequencing and annotation.</title>
        <authorList>
            <consortium name="The Broad Institute Genomics Platform"/>
            <consortium name="The Broad Institute Genome Sequencing Center for Infectious Disease"/>
            <person name="Wu L."/>
            <person name="Ma J."/>
        </authorList>
    </citation>
    <scope>NUCLEOTIDE SEQUENCE [LARGE SCALE GENOMIC DNA]</scope>
    <source>
        <strain evidence="8 9">JCM 12696</strain>
    </source>
</reference>
<dbReference type="InterPro" id="IPR004839">
    <property type="entry name" value="Aminotransferase_I/II_large"/>
</dbReference>
<dbReference type="GO" id="GO:0008483">
    <property type="term" value="F:transaminase activity"/>
    <property type="evidence" value="ECO:0007669"/>
    <property type="project" value="UniProtKB-KW"/>
</dbReference>
<dbReference type="PANTHER" id="PTHR43525:SF1">
    <property type="entry name" value="PROTEIN MALY"/>
    <property type="match status" value="1"/>
</dbReference>
<protein>
    <recommendedName>
        <fullName evidence="2">cysteine-S-conjugate beta-lyase</fullName>
        <ecNumber evidence="2">4.4.1.13</ecNumber>
    </recommendedName>
</protein>
<evidence type="ECO:0000256" key="2">
    <source>
        <dbReference type="ARBA" id="ARBA00012224"/>
    </source>
</evidence>
<dbReference type="SUPFAM" id="SSF53383">
    <property type="entry name" value="PLP-dependent transferases"/>
    <property type="match status" value="1"/>
</dbReference>
<evidence type="ECO:0000256" key="4">
    <source>
        <dbReference type="ARBA" id="ARBA00023239"/>
    </source>
</evidence>
<proteinExistence type="inferred from homology"/>
<keyword evidence="8" id="KW-0032">Aminotransferase</keyword>
<dbReference type="Gene3D" id="3.90.1150.10">
    <property type="entry name" value="Aspartate Aminotransferase, domain 1"/>
    <property type="match status" value="1"/>
</dbReference>
<dbReference type="EMBL" id="BAAAKV010000014">
    <property type="protein sequence ID" value="GAA1163174.1"/>
    <property type="molecule type" value="Genomic_DNA"/>
</dbReference>
<comment type="cofactor">
    <cofactor evidence="1">
        <name>pyridoxal 5'-phosphate</name>
        <dbReference type="ChEBI" id="CHEBI:597326"/>
    </cofactor>
</comment>
<dbReference type="CDD" id="cd00609">
    <property type="entry name" value="AAT_like"/>
    <property type="match status" value="1"/>
</dbReference>
<comment type="similarity">
    <text evidence="5">Belongs to the class-II pyridoxal-phosphate-dependent aminotransferase family. MalY/PatB cystathionine beta-lyase subfamily.</text>
</comment>
<dbReference type="InterPro" id="IPR051798">
    <property type="entry name" value="Class-II_PLP-Dep_Aminotrans"/>
</dbReference>
<evidence type="ECO:0000256" key="3">
    <source>
        <dbReference type="ARBA" id="ARBA00022898"/>
    </source>
</evidence>
<dbReference type="Pfam" id="PF00155">
    <property type="entry name" value="Aminotran_1_2"/>
    <property type="match status" value="1"/>
</dbReference>
<keyword evidence="8" id="KW-0808">Transferase</keyword>
<dbReference type="InterPro" id="IPR015421">
    <property type="entry name" value="PyrdxlP-dep_Trfase_major"/>
</dbReference>
<keyword evidence="4" id="KW-0456">Lyase</keyword>
<name>A0ABN1USY6_9ACTN</name>
<dbReference type="InterPro" id="IPR015422">
    <property type="entry name" value="PyrdxlP-dep_Trfase_small"/>
</dbReference>
<dbReference type="Gene3D" id="3.40.640.10">
    <property type="entry name" value="Type I PLP-dependent aspartate aminotransferase-like (Major domain)"/>
    <property type="match status" value="1"/>
</dbReference>
<dbReference type="RefSeq" id="WP_344273238.1">
    <property type="nucleotide sequence ID" value="NZ_BAAAKV010000014.1"/>
</dbReference>
<evidence type="ECO:0000259" key="7">
    <source>
        <dbReference type="Pfam" id="PF00155"/>
    </source>
</evidence>
<accession>A0ABN1USY6</accession>
<dbReference type="PANTHER" id="PTHR43525">
    <property type="entry name" value="PROTEIN MALY"/>
    <property type="match status" value="1"/>
</dbReference>
<evidence type="ECO:0000313" key="9">
    <source>
        <dbReference type="Proteomes" id="UP001501371"/>
    </source>
</evidence>
<dbReference type="Proteomes" id="UP001501371">
    <property type="component" value="Unassembled WGS sequence"/>
</dbReference>
<evidence type="ECO:0000256" key="6">
    <source>
        <dbReference type="SAM" id="MobiDB-lite"/>
    </source>
</evidence>
<keyword evidence="3" id="KW-0663">Pyridoxal phosphate</keyword>
<sequence length="414" mass="45223">MTHPSPGRAGGPGGPSYDFDTPVDRHGTWCTQWDYVEDRFGVPGLLPFTISDMDFETAPEILAALRGRLEHGVLGYSRWRQDDFLSAITRWYASRHGTTVDPGQIVYGPSVVYQLSQLLRLWSRPGEGVVAHTPMYDAFPKTVAANGRRLRECPLDDWAGLERLLARTDTAVLLLCSPHNPTGRVWSVDELDRMARLCARHDVAVISDEIHSDLAHAPHVHSPWARHGGTGRWAVLTSASKSFNIPALTGSYGIIGDPASRDAYLRQLKEADGLSSPAVLSLVGHISAYNEGGPWLDALRGYLADNLTLVAERLRAAFPRLGWEPPQAGYLAWIDLRPLGVDDDALQRELIQVEKVAIMPGAVYGSPGRVRLNVGCPRAKAAAGVDALIRALRRLTDAERPPDPQGPPTPTPLA</sequence>
<feature type="region of interest" description="Disordered" evidence="6">
    <location>
        <begin position="1"/>
        <end position="20"/>
    </location>
</feature>
<dbReference type="EC" id="4.4.1.13" evidence="2"/>
<dbReference type="InterPro" id="IPR015424">
    <property type="entry name" value="PyrdxlP-dep_Trfase"/>
</dbReference>
<evidence type="ECO:0000256" key="5">
    <source>
        <dbReference type="ARBA" id="ARBA00037974"/>
    </source>
</evidence>
<keyword evidence="9" id="KW-1185">Reference proteome</keyword>
<comment type="caution">
    <text evidence="8">The sequence shown here is derived from an EMBL/GenBank/DDBJ whole genome shotgun (WGS) entry which is preliminary data.</text>
</comment>
<feature type="domain" description="Aminotransferase class I/classII large" evidence="7">
    <location>
        <begin position="46"/>
        <end position="388"/>
    </location>
</feature>
<gene>
    <name evidence="8" type="ORF">GCM10009654_19890</name>
</gene>